<evidence type="ECO:0000313" key="3">
    <source>
        <dbReference type="Proteomes" id="UP001252186"/>
    </source>
</evidence>
<dbReference type="PANTHER" id="PTHR43861">
    <property type="entry name" value="TRANS-ACONITATE 2-METHYLTRANSFERASE-RELATED"/>
    <property type="match status" value="1"/>
</dbReference>
<dbReference type="InterPro" id="IPR029063">
    <property type="entry name" value="SAM-dependent_MTases_sf"/>
</dbReference>
<dbReference type="Proteomes" id="UP001252186">
    <property type="component" value="Unassembled WGS sequence"/>
</dbReference>
<evidence type="ECO:0000313" key="2">
    <source>
        <dbReference type="EMBL" id="MDT0552245.1"/>
    </source>
</evidence>
<dbReference type="EC" id="2.1.1.-" evidence="2"/>
<keyword evidence="3" id="KW-1185">Reference proteome</keyword>
<dbReference type="GO" id="GO:0008168">
    <property type="term" value="F:methyltransferase activity"/>
    <property type="evidence" value="ECO:0007669"/>
    <property type="project" value="UniProtKB-KW"/>
</dbReference>
<dbReference type="SUPFAM" id="SSF53335">
    <property type="entry name" value="S-adenosyl-L-methionine-dependent methyltransferases"/>
    <property type="match status" value="1"/>
</dbReference>
<keyword evidence="2" id="KW-0808">Transferase</keyword>
<reference evidence="2 3" key="1">
    <citation type="submission" date="2023-09" db="EMBL/GenBank/DDBJ databases">
        <authorList>
            <person name="Rey-Velasco X."/>
        </authorList>
    </citation>
    <scope>NUCLEOTIDE SEQUENCE [LARGE SCALE GENOMIC DNA]</scope>
    <source>
        <strain evidence="2 3">P050</strain>
    </source>
</reference>
<sequence length="244" mass="28576">MNTSTDWFASWFDTPYYHILYKNRDQKEARLFMANLVAFLKLKKNDRVLDLACGKGRHSLFLNSLGFDTIGADLSQNSVDYANEFANETLRFVQRDMRDPLNLKYDAIFNLFTSFGYFENDADDLKVLNNIKNGLKSEESIAVIDFLNVKKAVKTLVKKETIIRNDLKFGIKRKFENNFIVKEITLATENETHKFFERIKYLDLEKIEQYLKTVGLNLKHTFGDYDLQAYDEENSNRLILILSK</sequence>
<gene>
    <name evidence="2" type="ORF">RM519_03200</name>
</gene>
<dbReference type="Gene3D" id="2.20.25.110">
    <property type="entry name" value="S-adenosyl-L-methionine-dependent methyltransferases"/>
    <property type="match status" value="1"/>
</dbReference>
<organism evidence="2 3">
    <name type="scientific">Urechidicola vernalis</name>
    <dbReference type="NCBI Taxonomy" id="3075600"/>
    <lineage>
        <taxon>Bacteria</taxon>
        <taxon>Pseudomonadati</taxon>
        <taxon>Bacteroidota</taxon>
        <taxon>Flavobacteriia</taxon>
        <taxon>Flavobacteriales</taxon>
        <taxon>Flavobacteriaceae</taxon>
        <taxon>Urechidicola</taxon>
    </lineage>
</organism>
<dbReference type="Gene3D" id="3.40.50.150">
    <property type="entry name" value="Vaccinia Virus protein VP39"/>
    <property type="match status" value="1"/>
</dbReference>
<comment type="caution">
    <text evidence="2">The sequence shown here is derived from an EMBL/GenBank/DDBJ whole genome shotgun (WGS) entry which is preliminary data.</text>
</comment>
<dbReference type="Pfam" id="PF13847">
    <property type="entry name" value="Methyltransf_31"/>
    <property type="match status" value="1"/>
</dbReference>
<protein>
    <submittedName>
        <fullName evidence="2">Class I SAM-dependent methyltransferase</fullName>
        <ecNumber evidence="2">2.1.1.-</ecNumber>
    </submittedName>
</protein>
<feature type="domain" description="Methyltransferase" evidence="1">
    <location>
        <begin position="43"/>
        <end position="166"/>
    </location>
</feature>
<dbReference type="EMBL" id="JAVRHV010000001">
    <property type="protein sequence ID" value="MDT0552245.1"/>
    <property type="molecule type" value="Genomic_DNA"/>
</dbReference>
<accession>A0ABU2Y258</accession>
<dbReference type="RefSeq" id="WP_311592092.1">
    <property type="nucleotide sequence ID" value="NZ_JAVRHV010000001.1"/>
</dbReference>
<proteinExistence type="predicted"/>
<dbReference type="InterPro" id="IPR025714">
    <property type="entry name" value="Methyltranfer_dom"/>
</dbReference>
<dbReference type="CDD" id="cd02440">
    <property type="entry name" value="AdoMet_MTases"/>
    <property type="match status" value="1"/>
</dbReference>
<name>A0ABU2Y258_9FLAO</name>
<keyword evidence="2" id="KW-0489">Methyltransferase</keyword>
<evidence type="ECO:0000259" key="1">
    <source>
        <dbReference type="Pfam" id="PF13847"/>
    </source>
</evidence>
<dbReference type="GO" id="GO:0032259">
    <property type="term" value="P:methylation"/>
    <property type="evidence" value="ECO:0007669"/>
    <property type="project" value="UniProtKB-KW"/>
</dbReference>